<accession>A0A936Z9K6</accession>
<reference evidence="2" key="1">
    <citation type="submission" date="2021-01" db="EMBL/GenBank/DDBJ databases">
        <title>Microvirga sp.</title>
        <authorList>
            <person name="Kim M.K."/>
        </authorList>
    </citation>
    <scope>NUCLEOTIDE SEQUENCE</scope>
    <source>
        <strain evidence="2">5420S-16</strain>
    </source>
</reference>
<feature type="domain" description="DUF1508" evidence="1">
    <location>
        <begin position="9"/>
        <end position="56"/>
    </location>
</feature>
<sequence>MHFEIDKNSQGQYIWRLKSNNGRTFAVSGESYHNKADCEHAIGLVKSAVPDTLVKDLTTGAGILGGLYGLKKM</sequence>
<dbReference type="InterPro" id="IPR036913">
    <property type="entry name" value="YegP-like_sf"/>
</dbReference>
<gene>
    <name evidence="2" type="ORF">JKG68_15845</name>
</gene>
<evidence type="ECO:0000259" key="1">
    <source>
        <dbReference type="Pfam" id="PF07411"/>
    </source>
</evidence>
<dbReference type="Gene3D" id="3.30.160.160">
    <property type="entry name" value="YegP-like"/>
    <property type="match status" value="1"/>
</dbReference>
<dbReference type="EMBL" id="JAEQMY010000022">
    <property type="protein sequence ID" value="MBL0405442.1"/>
    <property type="molecule type" value="Genomic_DNA"/>
</dbReference>
<name>A0A936Z9K6_9HYPH</name>
<organism evidence="2 3">
    <name type="scientific">Microvirga aerilata</name>
    <dbReference type="NCBI Taxonomy" id="670292"/>
    <lineage>
        <taxon>Bacteria</taxon>
        <taxon>Pseudomonadati</taxon>
        <taxon>Pseudomonadota</taxon>
        <taxon>Alphaproteobacteria</taxon>
        <taxon>Hyphomicrobiales</taxon>
        <taxon>Methylobacteriaceae</taxon>
        <taxon>Microvirga</taxon>
    </lineage>
</organism>
<comment type="caution">
    <text evidence="2">The sequence shown here is derived from an EMBL/GenBank/DDBJ whole genome shotgun (WGS) entry which is preliminary data.</text>
</comment>
<proteinExistence type="predicted"/>
<dbReference type="Proteomes" id="UP000605848">
    <property type="component" value="Unassembled WGS sequence"/>
</dbReference>
<evidence type="ECO:0000313" key="2">
    <source>
        <dbReference type="EMBL" id="MBL0405442.1"/>
    </source>
</evidence>
<dbReference type="InterPro" id="IPR010879">
    <property type="entry name" value="DUF1508"/>
</dbReference>
<evidence type="ECO:0000313" key="3">
    <source>
        <dbReference type="Proteomes" id="UP000605848"/>
    </source>
</evidence>
<protein>
    <submittedName>
        <fullName evidence="2">DUF1508 domain-containing protein</fullName>
    </submittedName>
</protein>
<keyword evidence="3" id="KW-1185">Reference proteome</keyword>
<dbReference type="AlphaFoldDB" id="A0A936Z9K6"/>
<dbReference type="Pfam" id="PF07411">
    <property type="entry name" value="DUF1508"/>
    <property type="match status" value="1"/>
</dbReference>
<dbReference type="RefSeq" id="WP_202061272.1">
    <property type="nucleotide sequence ID" value="NZ_JAEQMY010000022.1"/>
</dbReference>
<dbReference type="SUPFAM" id="SSF160113">
    <property type="entry name" value="YegP-like"/>
    <property type="match status" value="1"/>
</dbReference>